<evidence type="ECO:0000313" key="2">
    <source>
        <dbReference type="Proteomes" id="UP000219546"/>
    </source>
</evidence>
<proteinExistence type="predicted"/>
<organism evidence="1 2">
    <name type="scientific">Bacillus oleivorans</name>
    <dbReference type="NCBI Taxonomy" id="1448271"/>
    <lineage>
        <taxon>Bacteria</taxon>
        <taxon>Bacillati</taxon>
        <taxon>Bacillota</taxon>
        <taxon>Bacilli</taxon>
        <taxon>Bacillales</taxon>
        <taxon>Bacillaceae</taxon>
        <taxon>Bacillus</taxon>
    </lineage>
</organism>
<reference evidence="1 2" key="1">
    <citation type="submission" date="2017-08" db="EMBL/GenBank/DDBJ databases">
        <authorList>
            <person name="de Groot N.N."/>
        </authorList>
    </citation>
    <scope>NUCLEOTIDE SEQUENCE [LARGE SCALE GENOMIC DNA]</scope>
    <source>
        <strain evidence="1 2">JC228</strain>
    </source>
</reference>
<protein>
    <submittedName>
        <fullName evidence="1">Uncharacterized protein</fullName>
    </submittedName>
</protein>
<dbReference type="InterPro" id="IPR054224">
    <property type="entry name" value="DUF6944"/>
</dbReference>
<dbReference type="AlphaFoldDB" id="A0A285D2J4"/>
<accession>A0A285D2J4</accession>
<evidence type="ECO:0000313" key="1">
    <source>
        <dbReference type="EMBL" id="SNX74034.1"/>
    </source>
</evidence>
<gene>
    <name evidence="1" type="ORF">SAMN05877753_108120</name>
</gene>
<dbReference type="Proteomes" id="UP000219546">
    <property type="component" value="Unassembled WGS sequence"/>
</dbReference>
<dbReference type="Pfam" id="PF22116">
    <property type="entry name" value="DUF6944"/>
    <property type="match status" value="1"/>
</dbReference>
<name>A0A285D2J4_9BACI</name>
<sequence length="198" mass="21428">MEEQDKLIFGAWVQAIGTVIAAIGSTPIQKLPSEWREAFSLWGNVMQATGNALVADGEDEFYERVGNEIQAIGNVTVVAGLVIEFEGDIGERLNITGNWMQSLGAATAFGYELDQEPDDSLPLEISGNLLQMLGNAMQALGGIYKLEEKKDRYSFSSKNHDDLSQSLEVNGSWIQAVGSVLSLLANLKETSNKAANSN</sequence>
<dbReference type="RefSeq" id="WP_097159757.1">
    <property type="nucleotide sequence ID" value="NZ_JBEPMQ010000008.1"/>
</dbReference>
<keyword evidence="2" id="KW-1185">Reference proteome</keyword>
<dbReference type="EMBL" id="OAOP01000008">
    <property type="protein sequence ID" value="SNX74034.1"/>
    <property type="molecule type" value="Genomic_DNA"/>
</dbReference>
<dbReference type="OrthoDB" id="2927316at2"/>